<evidence type="ECO:0000313" key="3">
    <source>
        <dbReference type="EMBL" id="PIC33146.1"/>
    </source>
</evidence>
<dbReference type="PANTHER" id="PTHR31006:SF3">
    <property type="entry name" value="F-BOX DOMAIN-CONTAINING PROTEIN-RELATED"/>
    <property type="match status" value="1"/>
</dbReference>
<feature type="domain" description="F-box" evidence="2">
    <location>
        <begin position="25"/>
        <end position="65"/>
    </location>
</feature>
<feature type="region of interest" description="Disordered" evidence="1">
    <location>
        <begin position="327"/>
        <end position="351"/>
    </location>
</feature>
<evidence type="ECO:0000256" key="1">
    <source>
        <dbReference type="SAM" id="MobiDB-lite"/>
    </source>
</evidence>
<dbReference type="Pfam" id="PF00646">
    <property type="entry name" value="F-box"/>
    <property type="match status" value="1"/>
</dbReference>
<dbReference type="Proteomes" id="UP000230233">
    <property type="component" value="Chromosome IV"/>
</dbReference>
<evidence type="ECO:0000313" key="4">
    <source>
        <dbReference type="Proteomes" id="UP000230233"/>
    </source>
</evidence>
<comment type="caution">
    <text evidence="3">The sequence shown here is derived from an EMBL/GenBank/DDBJ whole genome shotgun (WGS) entry which is preliminary data.</text>
</comment>
<dbReference type="InterPro" id="IPR001810">
    <property type="entry name" value="F-box_dom"/>
</dbReference>
<dbReference type="InterPro" id="IPR042317">
    <property type="entry name" value="She-1-like"/>
</dbReference>
<proteinExistence type="predicted"/>
<name>A0A2G5U1Q9_9PELO</name>
<dbReference type="AlphaFoldDB" id="A0A2G5U1Q9"/>
<sequence length="351" mass="41114">MSSDLKNITEKTENASIDPIYDTNWCDMPSEIKSVCIGKMKFKERLSLRCTAKAERSLVDSQKIEFDEGRFWGINNELLVNLHSDDKRNFWKRAVDKNNTFELLNYIKKVGVFKNLYFSVGNSVADYKRFTTDDGLFTAKKIEFEQCNFDNVVAVLRKMEKGVESIKMNHSDIISDQLARILAIPHVQNASYWHIHYYDEADSLHKVAQMWIDKNSNIGSTFQVSAYNDGSFGEFLEHFDDRILSKNEHRVRIRTNNPKCHILLERGLDDIIEIDDFPQYFRLKVISAEMKESEYDDDCREWICKMDPEVYNADNSFEQVDDVYEYDDDDDDDVYDNDDAINLSDSDDNDW</sequence>
<evidence type="ECO:0000259" key="2">
    <source>
        <dbReference type="Pfam" id="PF00646"/>
    </source>
</evidence>
<reference evidence="4" key="1">
    <citation type="submission" date="2017-10" db="EMBL/GenBank/DDBJ databases">
        <title>Rapid genome shrinkage in a self-fertile nematode reveals novel sperm competition proteins.</title>
        <authorList>
            <person name="Yin D."/>
            <person name="Schwarz E.M."/>
            <person name="Thomas C.G."/>
            <person name="Felde R.L."/>
            <person name="Korf I.F."/>
            <person name="Cutter A.D."/>
            <person name="Schartner C.M."/>
            <person name="Ralston E.J."/>
            <person name="Meyer B.J."/>
            <person name="Haag E.S."/>
        </authorList>
    </citation>
    <scope>NUCLEOTIDE SEQUENCE [LARGE SCALE GENOMIC DNA]</scope>
    <source>
        <strain evidence="4">JU1422</strain>
    </source>
</reference>
<dbReference type="EMBL" id="PDUG01000004">
    <property type="protein sequence ID" value="PIC33146.1"/>
    <property type="molecule type" value="Genomic_DNA"/>
</dbReference>
<gene>
    <name evidence="3" type="primary">Cnig_chr_IV.g13234</name>
    <name evidence="3" type="ORF">B9Z55_013234</name>
</gene>
<protein>
    <recommendedName>
        <fullName evidence="2">F-box domain-containing protein</fullName>
    </recommendedName>
</protein>
<accession>A0A2G5U1Q9</accession>
<organism evidence="3 4">
    <name type="scientific">Caenorhabditis nigoni</name>
    <dbReference type="NCBI Taxonomy" id="1611254"/>
    <lineage>
        <taxon>Eukaryota</taxon>
        <taxon>Metazoa</taxon>
        <taxon>Ecdysozoa</taxon>
        <taxon>Nematoda</taxon>
        <taxon>Chromadorea</taxon>
        <taxon>Rhabditida</taxon>
        <taxon>Rhabditina</taxon>
        <taxon>Rhabditomorpha</taxon>
        <taxon>Rhabditoidea</taxon>
        <taxon>Rhabditidae</taxon>
        <taxon>Peloderinae</taxon>
        <taxon>Caenorhabditis</taxon>
    </lineage>
</organism>
<keyword evidence="4" id="KW-1185">Reference proteome</keyword>
<dbReference type="PANTHER" id="PTHR31006">
    <property type="entry name" value="F-BOX DOMAIN-CONTAINING PROTEIN-RELATED-RELATED"/>
    <property type="match status" value="1"/>
</dbReference>